<proteinExistence type="predicted"/>
<accession>A0A4R3KKA2</accession>
<dbReference type="AlphaFoldDB" id="A0A4R3KKA2"/>
<dbReference type="EMBL" id="SMAD01000023">
    <property type="protein sequence ID" value="TCS84245.1"/>
    <property type="molecule type" value="Genomic_DNA"/>
</dbReference>
<reference evidence="1 2" key="1">
    <citation type="submission" date="2019-03" db="EMBL/GenBank/DDBJ databases">
        <title>Genomic Encyclopedia of Type Strains, Phase IV (KMG-IV): sequencing the most valuable type-strain genomes for metagenomic binning, comparative biology and taxonomic classification.</title>
        <authorList>
            <person name="Goeker M."/>
        </authorList>
    </citation>
    <scope>NUCLEOTIDE SEQUENCE [LARGE SCALE GENOMIC DNA]</scope>
    <source>
        <strain evidence="1 2">DSM 21100</strain>
    </source>
</reference>
<gene>
    <name evidence="1" type="ORF">EDD80_1231</name>
</gene>
<evidence type="ECO:0000313" key="1">
    <source>
        <dbReference type="EMBL" id="TCS84245.1"/>
    </source>
</evidence>
<evidence type="ECO:0000313" key="2">
    <source>
        <dbReference type="Proteomes" id="UP000295807"/>
    </source>
</evidence>
<comment type="caution">
    <text evidence="1">The sequence shown here is derived from an EMBL/GenBank/DDBJ whole genome shotgun (WGS) entry which is preliminary data.</text>
</comment>
<organism evidence="1 2">
    <name type="scientific">Anseongella ginsenosidimutans</name>
    <dbReference type="NCBI Taxonomy" id="496056"/>
    <lineage>
        <taxon>Bacteria</taxon>
        <taxon>Pseudomonadati</taxon>
        <taxon>Bacteroidota</taxon>
        <taxon>Sphingobacteriia</taxon>
        <taxon>Sphingobacteriales</taxon>
        <taxon>Sphingobacteriaceae</taxon>
        <taxon>Anseongella</taxon>
    </lineage>
</organism>
<protein>
    <submittedName>
        <fullName evidence="1">Uncharacterized protein</fullName>
    </submittedName>
</protein>
<keyword evidence="2" id="KW-1185">Reference proteome</keyword>
<dbReference type="Proteomes" id="UP000295807">
    <property type="component" value="Unassembled WGS sequence"/>
</dbReference>
<sequence length="61" mass="7021">MATNTKAVLLFLLLVQVSLQTSCVRSSKNLKSEFPVDTVEFNSILEEKLLLCKRKIRMHKK</sequence>
<name>A0A4R3KKA2_9SPHI</name>